<feature type="compositionally biased region" description="Acidic residues" evidence="1">
    <location>
        <begin position="31"/>
        <end position="45"/>
    </location>
</feature>
<feature type="compositionally biased region" description="Polar residues" evidence="1">
    <location>
        <begin position="188"/>
        <end position="212"/>
    </location>
</feature>
<protein>
    <submittedName>
        <fullName evidence="2">Uncharacterized protein</fullName>
    </submittedName>
</protein>
<comment type="caution">
    <text evidence="2">The sequence shown here is derived from an EMBL/GenBank/DDBJ whole genome shotgun (WGS) entry which is preliminary data.</text>
</comment>
<accession>A0AAD4R0T5</accession>
<feature type="compositionally biased region" description="Acidic residues" evidence="1">
    <location>
        <begin position="155"/>
        <end position="166"/>
    </location>
</feature>
<gene>
    <name evidence="2" type="ORF">DdX_11954</name>
</gene>
<evidence type="ECO:0000313" key="3">
    <source>
        <dbReference type="Proteomes" id="UP001201812"/>
    </source>
</evidence>
<sequence length="323" mass="36252">MATNGDVEAASEITGHLQKDDRMAPAASPEPEVEEQSSDEGSEIYEVERILDMKMVRNKRKFLKAKATPKSSGRSSKRSQSTFRPEKDEKEEESDEESDKSDEEFQEEPSKKKSKKGPHTPKKTDSKDSSTKTQLEKAVDRRKNISSNLRWIAESSDESDQDDVDEQTNKTPDNIHPDSSTDLKATETNKAVTDSQETSGSLKLKITVNNDTPIVENGAENGKPVDEEVKDKKNKKTKKQNREETPQKPSETTKATVSFNGMYMDDRDKTIRYVGINQKTKEVQNYTLAEAYLADGWSLVRFFSNKVSFLPSGEAAINVDGKK</sequence>
<feature type="compositionally biased region" description="Basic and acidic residues" evidence="1">
    <location>
        <begin position="122"/>
        <end position="143"/>
    </location>
</feature>
<keyword evidence="3" id="KW-1185">Reference proteome</keyword>
<feature type="region of interest" description="Disordered" evidence="1">
    <location>
        <begin position="1"/>
        <end position="46"/>
    </location>
</feature>
<feature type="region of interest" description="Disordered" evidence="1">
    <location>
        <begin position="61"/>
        <end position="253"/>
    </location>
</feature>
<feature type="compositionally biased region" description="Basic and acidic residues" evidence="1">
    <location>
        <begin position="173"/>
        <end position="187"/>
    </location>
</feature>
<feature type="compositionally biased region" description="Acidic residues" evidence="1">
    <location>
        <begin position="89"/>
        <end position="107"/>
    </location>
</feature>
<dbReference type="EMBL" id="JAKKPZ010000036">
    <property type="protein sequence ID" value="KAI1708274.1"/>
    <property type="molecule type" value="Genomic_DNA"/>
</dbReference>
<organism evidence="2 3">
    <name type="scientific">Ditylenchus destructor</name>
    <dbReference type="NCBI Taxonomy" id="166010"/>
    <lineage>
        <taxon>Eukaryota</taxon>
        <taxon>Metazoa</taxon>
        <taxon>Ecdysozoa</taxon>
        <taxon>Nematoda</taxon>
        <taxon>Chromadorea</taxon>
        <taxon>Rhabditida</taxon>
        <taxon>Tylenchina</taxon>
        <taxon>Tylenchomorpha</taxon>
        <taxon>Sphaerularioidea</taxon>
        <taxon>Anguinidae</taxon>
        <taxon>Anguininae</taxon>
        <taxon>Ditylenchus</taxon>
    </lineage>
</organism>
<proteinExistence type="predicted"/>
<evidence type="ECO:0000256" key="1">
    <source>
        <dbReference type="SAM" id="MobiDB-lite"/>
    </source>
</evidence>
<name>A0AAD4R0T5_9BILA</name>
<feature type="compositionally biased region" description="Low complexity" evidence="1">
    <location>
        <begin position="70"/>
        <end position="81"/>
    </location>
</feature>
<evidence type="ECO:0000313" key="2">
    <source>
        <dbReference type="EMBL" id="KAI1708274.1"/>
    </source>
</evidence>
<dbReference type="AlphaFoldDB" id="A0AAD4R0T5"/>
<reference evidence="2" key="1">
    <citation type="submission" date="2022-01" db="EMBL/GenBank/DDBJ databases">
        <title>Genome Sequence Resource for Two Populations of Ditylenchus destructor, the Migratory Endoparasitic Phytonematode.</title>
        <authorList>
            <person name="Zhang H."/>
            <person name="Lin R."/>
            <person name="Xie B."/>
        </authorList>
    </citation>
    <scope>NUCLEOTIDE SEQUENCE</scope>
    <source>
        <strain evidence="2">BazhouSP</strain>
    </source>
</reference>
<dbReference type="Proteomes" id="UP001201812">
    <property type="component" value="Unassembled WGS sequence"/>
</dbReference>
<feature type="compositionally biased region" description="Basic residues" evidence="1">
    <location>
        <begin position="112"/>
        <end position="121"/>
    </location>
</feature>
<dbReference type="CDD" id="cd00024">
    <property type="entry name" value="CD_CSD"/>
    <property type="match status" value="1"/>
</dbReference>